<gene>
    <name evidence="3" type="ORF">SD77_3298</name>
</gene>
<dbReference type="NCBIfam" id="TIGR02303">
    <property type="entry name" value="HpaG-C-term"/>
    <property type="match status" value="1"/>
</dbReference>
<dbReference type="Pfam" id="PF01557">
    <property type="entry name" value="FAA_hydrolase"/>
    <property type="match status" value="1"/>
</dbReference>
<dbReference type="Gene3D" id="3.90.850.10">
    <property type="entry name" value="Fumarylacetoacetase-like, C-terminal domain"/>
    <property type="match status" value="1"/>
</dbReference>
<keyword evidence="4" id="KW-1185">Reference proteome</keyword>
<name>A0ABR5AXE6_BACBA</name>
<keyword evidence="1" id="KW-0479">Metal-binding</keyword>
<dbReference type="PANTHER" id="PTHR11820:SF114">
    <property type="entry name" value="4-HYDROXYPHENYLACETATE CATABOLISM PROTEIN"/>
    <property type="match status" value="1"/>
</dbReference>
<dbReference type="InterPro" id="IPR011234">
    <property type="entry name" value="Fumarylacetoacetase-like_C"/>
</dbReference>
<dbReference type="Proteomes" id="UP000031982">
    <property type="component" value="Unassembled WGS sequence"/>
</dbReference>
<dbReference type="RefSeq" id="WP_041094535.1">
    <property type="nucleotide sequence ID" value="NZ_JARTHD010000018.1"/>
</dbReference>
<evidence type="ECO:0000313" key="4">
    <source>
        <dbReference type="Proteomes" id="UP000031982"/>
    </source>
</evidence>
<dbReference type="SUPFAM" id="SSF56529">
    <property type="entry name" value="FAH"/>
    <property type="match status" value="1"/>
</dbReference>
<evidence type="ECO:0000256" key="1">
    <source>
        <dbReference type="ARBA" id="ARBA00022723"/>
    </source>
</evidence>
<dbReference type="InterPro" id="IPR012684">
    <property type="entry name" value="HPA_isomer/decarb_C"/>
</dbReference>
<dbReference type="PANTHER" id="PTHR11820">
    <property type="entry name" value="ACYLPYRUVASE"/>
    <property type="match status" value="1"/>
</dbReference>
<reference evidence="3 4" key="1">
    <citation type="submission" date="2015-01" db="EMBL/GenBank/DDBJ databases">
        <title>Genome Assembly of Bacillus badius MTCC 1458.</title>
        <authorList>
            <person name="Verma A."/>
            <person name="Khatri I."/>
            <person name="Mual P."/>
            <person name="Subramanian S."/>
            <person name="Krishnamurthi S."/>
        </authorList>
    </citation>
    <scope>NUCLEOTIDE SEQUENCE [LARGE SCALE GENOMIC DNA]</scope>
    <source>
        <strain evidence="3 4">MTCC 1458</strain>
    </source>
</reference>
<accession>A0ABR5AXE6</accession>
<sequence>MRRAKVAYAGAIHGAVEKDGRLQLNDGRIVEEQAVVWLPPFEPKTVFALGLNYADHAAELSFKAPEEPLVFLKGPNTFIGHRGQTRRPADVEYMHYECELAVVIGRPARNVKREEAYEYVSGYTIANDYAIRDYLENYYRPNLRVKNRDTCTPIGPWFVDKKDIPDPMNLSLKTYVNGEVTQEGNTKDMVFDIPYLIEYLSSFMTLNEGDVILTGTPKGSVDTKVGDEVITEIEGIGRLINTIVGDDLFGIGPVPQEEASKQTT</sequence>
<organism evidence="3 4">
    <name type="scientific">Bacillus badius</name>
    <dbReference type="NCBI Taxonomy" id="1455"/>
    <lineage>
        <taxon>Bacteria</taxon>
        <taxon>Bacillati</taxon>
        <taxon>Bacillota</taxon>
        <taxon>Bacilli</taxon>
        <taxon>Bacillales</taxon>
        <taxon>Bacillaceae</taxon>
        <taxon>Pseudobacillus</taxon>
    </lineage>
</organism>
<protein>
    <submittedName>
        <fullName evidence="3">5-carboxymethyl-2-oxo-hex-3-ene-1,7-dioate decarboxylase</fullName>
    </submittedName>
</protein>
<dbReference type="InterPro" id="IPR036663">
    <property type="entry name" value="Fumarylacetoacetase_C_sf"/>
</dbReference>
<dbReference type="EMBL" id="JXLP01000003">
    <property type="protein sequence ID" value="KIL79432.1"/>
    <property type="molecule type" value="Genomic_DNA"/>
</dbReference>
<comment type="caution">
    <text evidence="3">The sequence shown here is derived from an EMBL/GenBank/DDBJ whole genome shotgun (WGS) entry which is preliminary data.</text>
</comment>
<evidence type="ECO:0000313" key="3">
    <source>
        <dbReference type="EMBL" id="KIL79432.1"/>
    </source>
</evidence>
<proteinExistence type="predicted"/>
<evidence type="ECO:0000259" key="2">
    <source>
        <dbReference type="Pfam" id="PF01557"/>
    </source>
</evidence>
<feature type="domain" description="Fumarylacetoacetase-like C-terminal" evidence="2">
    <location>
        <begin position="45"/>
        <end position="244"/>
    </location>
</feature>